<comment type="caution">
    <text evidence="1">The sequence shown here is derived from an EMBL/GenBank/DDBJ whole genome shotgun (WGS) entry which is preliminary data.</text>
</comment>
<sequence>MQFEVSKTFPKLLPLKQSFNKYRPKAKTIFVFLHFMLIPNLLLILSSNLNGLILPEIIGELEKFNLLDIYKAQK</sequence>
<dbReference type="Proteomes" id="UP001374599">
    <property type="component" value="Unassembled WGS sequence"/>
</dbReference>
<protein>
    <submittedName>
        <fullName evidence="1">Uncharacterized protein</fullName>
    </submittedName>
</protein>
<reference evidence="1" key="1">
    <citation type="submission" date="2023-09" db="EMBL/GenBank/DDBJ databases">
        <title>Vallitalea sediminicola and Vallitalea maricola sp. nov., anaerobic bacteria isolated from marine sediment.</title>
        <authorList>
            <person name="Hirano S."/>
            <person name="Maeda A."/>
            <person name="Terahara T."/>
            <person name="Mori K."/>
            <person name="Hamada M."/>
            <person name="Matsumoto R."/>
            <person name="Kobayashi T."/>
        </authorList>
    </citation>
    <scope>NUCLEOTIDE SEQUENCE</scope>
    <source>
        <strain evidence="1">AN17-2</strain>
    </source>
</reference>
<evidence type="ECO:0000313" key="2">
    <source>
        <dbReference type="Proteomes" id="UP001374599"/>
    </source>
</evidence>
<name>A0ACB5UNW0_9FIRM</name>
<organism evidence="1 2">
    <name type="scientific">Vallitalea maricola</name>
    <dbReference type="NCBI Taxonomy" id="3074433"/>
    <lineage>
        <taxon>Bacteria</taxon>
        <taxon>Bacillati</taxon>
        <taxon>Bacillota</taxon>
        <taxon>Clostridia</taxon>
        <taxon>Lachnospirales</taxon>
        <taxon>Vallitaleaceae</taxon>
        <taxon>Vallitalea</taxon>
    </lineage>
</organism>
<proteinExistence type="predicted"/>
<keyword evidence="2" id="KW-1185">Reference proteome</keyword>
<gene>
    <name evidence="1" type="ORF">AN2V17_39070</name>
</gene>
<dbReference type="EMBL" id="BTPU01000076">
    <property type="protein sequence ID" value="GMQ64669.1"/>
    <property type="molecule type" value="Genomic_DNA"/>
</dbReference>
<evidence type="ECO:0000313" key="1">
    <source>
        <dbReference type="EMBL" id="GMQ64669.1"/>
    </source>
</evidence>
<accession>A0ACB5UNW0</accession>